<dbReference type="SUPFAM" id="SSF52266">
    <property type="entry name" value="SGNH hydrolase"/>
    <property type="match status" value="1"/>
</dbReference>
<evidence type="ECO:0000259" key="1">
    <source>
        <dbReference type="Pfam" id="PF13472"/>
    </source>
</evidence>
<proteinExistence type="predicted"/>
<organism evidence="2 3">
    <name type="scientific">Peptoniphilus equinus</name>
    <dbReference type="NCBI Taxonomy" id="3016343"/>
    <lineage>
        <taxon>Bacteria</taxon>
        <taxon>Bacillati</taxon>
        <taxon>Bacillota</taxon>
        <taxon>Tissierellia</taxon>
        <taxon>Tissierellales</taxon>
        <taxon>Peptoniphilaceae</taxon>
        <taxon>Peptoniphilus</taxon>
    </lineage>
</organism>
<dbReference type="InterPro" id="IPR013830">
    <property type="entry name" value="SGNH_hydro"/>
</dbReference>
<dbReference type="InterPro" id="IPR036514">
    <property type="entry name" value="SGNH_hydro_sf"/>
</dbReference>
<name>A0ABY7QWT9_9FIRM</name>
<accession>A0ABY7QWT9</accession>
<gene>
    <name evidence="2" type="ORF">O6R05_03195</name>
</gene>
<dbReference type="Proteomes" id="UP001210339">
    <property type="component" value="Chromosome"/>
</dbReference>
<dbReference type="Gene3D" id="3.40.50.1110">
    <property type="entry name" value="SGNH hydrolase"/>
    <property type="match status" value="1"/>
</dbReference>
<dbReference type="Pfam" id="PF13472">
    <property type="entry name" value="Lipase_GDSL_2"/>
    <property type="match status" value="1"/>
</dbReference>
<keyword evidence="3" id="KW-1185">Reference proteome</keyword>
<sequence>MARIAVIGDSIVNGYGIGGKSFAYVPGRDELVIQGINGATTTDVLAKIRGMGEIDVLFTYCGINDFLAGRSVADVLDAYHRMRIMVPCHVIMMPVGVEESELLYIFNPTGINRKLAALRRALLEEGVAMIDFYSRIQPVTIDGIHPTQAIHNTMRRLFTAYLEGLWNR</sequence>
<protein>
    <submittedName>
        <fullName evidence="2">SGNH/GDSL hydrolase family protein</fullName>
    </submittedName>
</protein>
<feature type="domain" description="SGNH hydrolase-type esterase" evidence="1">
    <location>
        <begin position="6"/>
        <end position="151"/>
    </location>
</feature>
<reference evidence="2 3" key="1">
    <citation type="submission" date="2023-01" db="EMBL/GenBank/DDBJ databases">
        <authorList>
            <person name="Lee S.H."/>
            <person name="Jung H.S."/>
            <person name="Yun J.U."/>
        </authorList>
    </citation>
    <scope>NUCLEOTIDE SEQUENCE [LARGE SCALE GENOMIC DNA]</scope>
    <source>
        <strain evidence="2 3">CBA3646</strain>
    </source>
</reference>
<keyword evidence="2" id="KW-0378">Hydrolase</keyword>
<dbReference type="EMBL" id="CP115667">
    <property type="protein sequence ID" value="WBW50564.1"/>
    <property type="molecule type" value="Genomic_DNA"/>
</dbReference>
<dbReference type="RefSeq" id="WP_271192089.1">
    <property type="nucleotide sequence ID" value="NZ_CP115667.1"/>
</dbReference>
<evidence type="ECO:0000313" key="2">
    <source>
        <dbReference type="EMBL" id="WBW50564.1"/>
    </source>
</evidence>
<evidence type="ECO:0000313" key="3">
    <source>
        <dbReference type="Proteomes" id="UP001210339"/>
    </source>
</evidence>
<dbReference type="GO" id="GO:0016787">
    <property type="term" value="F:hydrolase activity"/>
    <property type="evidence" value="ECO:0007669"/>
    <property type="project" value="UniProtKB-KW"/>
</dbReference>